<dbReference type="InterPro" id="IPR046146">
    <property type="entry name" value="DUF6148"/>
</dbReference>
<dbReference type="AlphaFoldDB" id="A0A510KDF4"/>
<dbReference type="Proteomes" id="UP000321501">
    <property type="component" value="Chromosome"/>
</dbReference>
<accession>A0A510KDF4</accession>
<dbReference type="Pfam" id="PF19645">
    <property type="entry name" value="DUF6148"/>
    <property type="match status" value="1"/>
</dbReference>
<dbReference type="RefSeq" id="WP_232052820.1">
    <property type="nucleotide sequence ID" value="NZ_AP019835.1"/>
</dbReference>
<evidence type="ECO:0000313" key="1">
    <source>
        <dbReference type="EMBL" id="BBM49712.1"/>
    </source>
</evidence>
<dbReference type="EMBL" id="AP019835">
    <property type="protein sequence ID" value="BBM49712.1"/>
    <property type="molecule type" value="Genomic_DNA"/>
</dbReference>
<sequence>MYSIETCKEMINSYIEAEKAVLLGQSYKIGSRELTRADLTEIIKARQLWEHNLTLAQNSGRRTQSVQVIIRDL</sequence>
<organism evidence="1 2">
    <name type="scientific">Leptotrichia wadei</name>
    <dbReference type="NCBI Taxonomy" id="157687"/>
    <lineage>
        <taxon>Bacteria</taxon>
        <taxon>Fusobacteriati</taxon>
        <taxon>Fusobacteriota</taxon>
        <taxon>Fusobacteriia</taxon>
        <taxon>Fusobacteriales</taxon>
        <taxon>Leptotrichiaceae</taxon>
        <taxon>Leptotrichia</taxon>
    </lineage>
</organism>
<name>A0A510KDF4_9FUSO</name>
<reference evidence="1 2" key="1">
    <citation type="submission" date="2019-07" db="EMBL/GenBank/DDBJ databases">
        <title>Complete Genome Sequence of Leptotrichia wadei Strain JMUB3934.</title>
        <authorList>
            <person name="Watanabe S."/>
            <person name="Cui L."/>
        </authorList>
    </citation>
    <scope>NUCLEOTIDE SEQUENCE [LARGE SCALE GENOMIC DNA]</scope>
    <source>
        <strain evidence="1 2">JMUB3934</strain>
    </source>
</reference>
<gene>
    <name evidence="1" type="ORF">JMUB3934_1008</name>
</gene>
<protein>
    <submittedName>
        <fullName evidence="1">Uncharacterized protein</fullName>
    </submittedName>
</protein>
<evidence type="ECO:0000313" key="2">
    <source>
        <dbReference type="Proteomes" id="UP000321501"/>
    </source>
</evidence>
<proteinExistence type="predicted"/>